<gene>
    <name evidence="2" type="ORF">BLA60_30035</name>
</gene>
<accession>A0A7Z0WGN3</accession>
<keyword evidence="1" id="KW-1133">Transmembrane helix</keyword>
<protein>
    <recommendedName>
        <fullName evidence="4">ABC-2 type transport system permease protein</fullName>
    </recommendedName>
</protein>
<evidence type="ECO:0000313" key="2">
    <source>
        <dbReference type="EMBL" id="OLF06793.1"/>
    </source>
</evidence>
<evidence type="ECO:0008006" key="4">
    <source>
        <dbReference type="Google" id="ProtNLM"/>
    </source>
</evidence>
<feature type="transmembrane region" description="Helical" evidence="1">
    <location>
        <begin position="168"/>
        <end position="189"/>
    </location>
</feature>
<dbReference type="AlphaFoldDB" id="A0A7Z0WGN3"/>
<dbReference type="OrthoDB" id="3297985at2"/>
<evidence type="ECO:0000313" key="3">
    <source>
        <dbReference type="Proteomes" id="UP000185696"/>
    </source>
</evidence>
<dbReference type="Proteomes" id="UP000185696">
    <property type="component" value="Unassembled WGS sequence"/>
</dbReference>
<sequence length="194" mass="19938">MRPALHAEWTKIRTVAAPWWLLLAALAVITAGRLTGHSLTGAALSQAPLAILAVRTITDEYRAGLILTTFTATPRRGRVLAAKATVVAGLVAATGALGVFPAAPHLTLTALLGLGIAAVVRDPATSIGLLLALLHLIPLLAQAIADPYWHQLLLSTTPGLGLNPDTPWGGLGTTAAWTAAALGVATATLHRRDG</sequence>
<keyword evidence="1" id="KW-0812">Transmembrane</keyword>
<feature type="transmembrane region" description="Helical" evidence="1">
    <location>
        <begin position="127"/>
        <end position="148"/>
    </location>
</feature>
<proteinExistence type="predicted"/>
<dbReference type="EMBL" id="MSIF01000019">
    <property type="protein sequence ID" value="OLF06793.1"/>
    <property type="molecule type" value="Genomic_DNA"/>
</dbReference>
<organism evidence="2 3">
    <name type="scientific">Actinophytocola xinjiangensis</name>
    <dbReference type="NCBI Taxonomy" id="485602"/>
    <lineage>
        <taxon>Bacteria</taxon>
        <taxon>Bacillati</taxon>
        <taxon>Actinomycetota</taxon>
        <taxon>Actinomycetes</taxon>
        <taxon>Pseudonocardiales</taxon>
        <taxon>Pseudonocardiaceae</taxon>
    </lineage>
</organism>
<evidence type="ECO:0000256" key="1">
    <source>
        <dbReference type="SAM" id="Phobius"/>
    </source>
</evidence>
<feature type="transmembrane region" description="Helical" evidence="1">
    <location>
        <begin position="103"/>
        <end position="120"/>
    </location>
</feature>
<comment type="caution">
    <text evidence="2">The sequence shown here is derived from an EMBL/GenBank/DDBJ whole genome shotgun (WGS) entry which is preliminary data.</text>
</comment>
<name>A0A7Z0WGN3_9PSEU</name>
<reference evidence="2 3" key="1">
    <citation type="submission" date="2016-12" db="EMBL/GenBank/DDBJ databases">
        <title>The draft genome sequence of Actinophytocola xinjiangensis.</title>
        <authorList>
            <person name="Wang W."/>
            <person name="Yuan L."/>
        </authorList>
    </citation>
    <scope>NUCLEOTIDE SEQUENCE [LARGE SCALE GENOMIC DNA]</scope>
    <source>
        <strain evidence="2 3">CGMCC 4.4663</strain>
    </source>
</reference>
<dbReference type="RefSeq" id="WP_075136394.1">
    <property type="nucleotide sequence ID" value="NZ_MSIF01000019.1"/>
</dbReference>
<keyword evidence="3" id="KW-1185">Reference proteome</keyword>
<keyword evidence="1" id="KW-0472">Membrane</keyword>